<evidence type="ECO:0000313" key="3">
    <source>
        <dbReference type="Proteomes" id="UP000199379"/>
    </source>
</evidence>
<organism evidence="2 3">
    <name type="scientific">Cribrihabitans marinus</name>
    <dbReference type="NCBI Taxonomy" id="1227549"/>
    <lineage>
        <taxon>Bacteria</taxon>
        <taxon>Pseudomonadati</taxon>
        <taxon>Pseudomonadota</taxon>
        <taxon>Alphaproteobacteria</taxon>
        <taxon>Rhodobacterales</taxon>
        <taxon>Paracoccaceae</taxon>
        <taxon>Cribrihabitans</taxon>
    </lineage>
</organism>
<gene>
    <name evidence="2" type="ORF">SAMN05444007_106200</name>
</gene>
<evidence type="ECO:0000259" key="1">
    <source>
        <dbReference type="Pfam" id="PF13622"/>
    </source>
</evidence>
<dbReference type="Pfam" id="PF13622">
    <property type="entry name" value="4HBT_3"/>
    <property type="match status" value="1"/>
</dbReference>
<dbReference type="Proteomes" id="UP000199379">
    <property type="component" value="Unassembled WGS sequence"/>
</dbReference>
<keyword evidence="3" id="KW-1185">Reference proteome</keyword>
<dbReference type="RefSeq" id="WP_092366999.1">
    <property type="nucleotide sequence ID" value="NZ_BMGV01000006.1"/>
</dbReference>
<reference evidence="2 3" key="1">
    <citation type="submission" date="2016-10" db="EMBL/GenBank/DDBJ databases">
        <authorList>
            <person name="de Groot N.N."/>
        </authorList>
    </citation>
    <scope>NUCLEOTIDE SEQUENCE [LARGE SCALE GENOMIC DNA]</scope>
    <source>
        <strain evidence="2 3">DSM 29340</strain>
    </source>
</reference>
<dbReference type="InterPro" id="IPR029069">
    <property type="entry name" value="HotDog_dom_sf"/>
</dbReference>
<dbReference type="STRING" id="1227549.SAMN05444007_106200"/>
<feature type="domain" description="Acyl-CoA thioesterase-like N-terminal HotDog" evidence="1">
    <location>
        <begin position="63"/>
        <end position="160"/>
    </location>
</feature>
<evidence type="ECO:0000313" key="2">
    <source>
        <dbReference type="EMBL" id="SEJ70031.1"/>
    </source>
</evidence>
<name>A0A1H7AWQ1_9RHOB</name>
<dbReference type="AlphaFoldDB" id="A0A1H7AWQ1"/>
<dbReference type="OrthoDB" id="9813158at2"/>
<dbReference type="Gene3D" id="3.10.129.10">
    <property type="entry name" value="Hotdog Thioesterase"/>
    <property type="match status" value="1"/>
</dbReference>
<proteinExistence type="predicted"/>
<dbReference type="EMBL" id="FNYD01000006">
    <property type="protein sequence ID" value="SEJ70031.1"/>
    <property type="molecule type" value="Genomic_DNA"/>
</dbReference>
<protein>
    <submittedName>
        <fullName evidence="2">Acyl-coenzyme A thioesterase PaaI, contains HGG motif</fullName>
    </submittedName>
</protein>
<dbReference type="CDD" id="cd03443">
    <property type="entry name" value="PaaI_thioesterase"/>
    <property type="match status" value="1"/>
</dbReference>
<dbReference type="InterPro" id="IPR049449">
    <property type="entry name" value="TesB_ACOT8-like_N"/>
</dbReference>
<dbReference type="SUPFAM" id="SSF54637">
    <property type="entry name" value="Thioesterase/thiol ester dehydrase-isomerase"/>
    <property type="match status" value="1"/>
</dbReference>
<accession>A0A1H7AWQ1</accession>
<sequence length="174" mass="19362">MPRPRPEPMQVVKQRRDAALNALVGEIPYVQFMGFTFDRRGDELTGVLNFDDKLIGNPFLPAIHGGVTAAFLEVTAIVTLSWAQLYPRIESGELDAEAMTRDGFAGLPKTIDFTVDYLRSGLPRDAYARATVNRSGRRYASVHVAAWQDNRDKLFAQGTGHFLMPQPRKDGPQA</sequence>